<evidence type="ECO:0000313" key="2">
    <source>
        <dbReference type="Proteomes" id="UP000831701"/>
    </source>
</evidence>
<gene>
    <name evidence="1" type="ORF">L3Q82_006442</name>
</gene>
<comment type="caution">
    <text evidence="1">The sequence shown here is derived from an EMBL/GenBank/DDBJ whole genome shotgun (WGS) entry which is preliminary data.</text>
</comment>
<organism evidence="1 2">
    <name type="scientific">Scortum barcoo</name>
    <name type="common">barcoo grunter</name>
    <dbReference type="NCBI Taxonomy" id="214431"/>
    <lineage>
        <taxon>Eukaryota</taxon>
        <taxon>Metazoa</taxon>
        <taxon>Chordata</taxon>
        <taxon>Craniata</taxon>
        <taxon>Vertebrata</taxon>
        <taxon>Euteleostomi</taxon>
        <taxon>Actinopterygii</taxon>
        <taxon>Neopterygii</taxon>
        <taxon>Teleostei</taxon>
        <taxon>Neoteleostei</taxon>
        <taxon>Acanthomorphata</taxon>
        <taxon>Eupercaria</taxon>
        <taxon>Centrarchiformes</taxon>
        <taxon>Terapontoidei</taxon>
        <taxon>Terapontidae</taxon>
        <taxon>Scortum</taxon>
    </lineage>
</organism>
<accession>A0ACB8WZ66</accession>
<sequence length="1164" mass="130745">MGLLDAVDRYLQTKQAAARMVLEAKTCVWEEFGEAMEEDYRSASKRFWQTVRRLRRGKQYSANTVYSAGGELLTSTGDIVEWWKKYFEDLLNPTDYTCLPMRNRRLGTLRVLEGLWEFVQPVHMYFVDLEKAFDRVPHRGILWGELREYGVRGPLLRAVRSLYDRSRSLVRIAIGRFLGIARGWRESGLGTTGFHLCFLQMMLSCWLHQARTFSMYWSGLQPECEVAGMRISTSKSEAMVLNRKRVACPLRVGGEVLPQVEEFKYLGVLFTSEGKMEREIDRRIGAASAMLHEAVVMNDTTEVTDAMPFSMPIKALLSMLPCLFFLYINGVMLFALLRKPLLLDSSRYILFGHLLLTDSLQLLVAMLLYIFSLTLIRMISYICMTVTLLAALVFKISPLNIAVMSLERYVAICFPLRHADIATSRRTAVAIAAMWIVASTDSYTQLFLFVSLENKSFTLPWFCNRNSVFRLQIYTTINYAFTIAYFVLVETSSFHPADVTFGVWGSQVVVPQRVNAVLGKNVTLECRVEVGTNLTLTQSCWERRLPSGSVTVAVYNPLLGISIPPEYIHRLRFRSPSSHDATITLENVGFADVGIYTCKVATFPLGNTQASTTVSVLANSMSLFNWFVLQQTKLIFGAEGLCVCRIVSALIDGGNDTVVATCIAERARPPAEVSWESNLFGQSEVQLFDEANGTTSTQVSYLWQPTRHVQGHTLTCVVRHPALQSDFRIPYQLNVQYCNCKGFYAYTMYSKDFVMKQYPVLNVAPDISVVGYDGDWYIERLKDPPTMPSTITAPVLTGSASSTLVDDKGHVLLSSPTLEALPESNLGSIVGGAVGVALFLLLLLSLVGVCYLRKQQTFHGNYYTKQYLGPNDLQKAPTQHELHPTKSGSSSHQQDHDREEWGDRQLKHERDRRHHSNYNGEEYPSNGYTRAMRESSHHSHQQNHHREHTQYSSPRQARCARYPHSPKPRGNGSPYMSDDCYDSGPEGDYVSHTDGSVISRREWGHRLSWSCGSGTGCTGVQQVDYTHINDTQSQAERSNAIAVAGAVMGAVLALFLIAVFIIVILTARKAPPPAFTDKVIDLPPTHKPPPPYCGRAPAVPLGVHASQVAWLCQTRRAERRYELTDGQHPTTTRPGPPGTQSPGQQLSRLEWGLLYHKNSPYENT</sequence>
<dbReference type="Proteomes" id="UP000831701">
    <property type="component" value="Chromosome 4"/>
</dbReference>
<reference evidence="1" key="1">
    <citation type="submission" date="2022-04" db="EMBL/GenBank/DDBJ databases">
        <title>Jade perch genome.</title>
        <authorList>
            <person name="Chao B."/>
        </authorList>
    </citation>
    <scope>NUCLEOTIDE SEQUENCE</scope>
    <source>
        <strain evidence="1">CB-2022</strain>
    </source>
</reference>
<proteinExistence type="predicted"/>
<dbReference type="EMBL" id="CM041534">
    <property type="protein sequence ID" value="KAI3373112.1"/>
    <property type="molecule type" value="Genomic_DNA"/>
</dbReference>
<evidence type="ECO:0000313" key="1">
    <source>
        <dbReference type="EMBL" id="KAI3373112.1"/>
    </source>
</evidence>
<protein>
    <submittedName>
        <fullName evidence="1">Uncharacterized protein</fullName>
    </submittedName>
</protein>
<name>A0ACB8WZ66_9TELE</name>
<keyword evidence="2" id="KW-1185">Reference proteome</keyword>